<evidence type="ECO:0000313" key="2">
    <source>
        <dbReference type="EMBL" id="KAK7499592.1"/>
    </source>
</evidence>
<dbReference type="SUPFAM" id="SSF53098">
    <property type="entry name" value="Ribonuclease H-like"/>
    <property type="match status" value="1"/>
</dbReference>
<protein>
    <recommendedName>
        <fullName evidence="1">RNase H type-1 domain-containing protein</fullName>
    </recommendedName>
</protein>
<accession>A0ABD0LJA2</accession>
<gene>
    <name evidence="2" type="ORF">BaRGS_00009244</name>
</gene>
<dbReference type="InterPro" id="IPR052055">
    <property type="entry name" value="Hepadnavirus_pol/RT"/>
</dbReference>
<dbReference type="PANTHER" id="PTHR33050:SF7">
    <property type="entry name" value="RIBONUCLEASE H"/>
    <property type="match status" value="1"/>
</dbReference>
<name>A0ABD0LJA2_9CAEN</name>
<organism evidence="2 3">
    <name type="scientific">Batillaria attramentaria</name>
    <dbReference type="NCBI Taxonomy" id="370345"/>
    <lineage>
        <taxon>Eukaryota</taxon>
        <taxon>Metazoa</taxon>
        <taxon>Spiralia</taxon>
        <taxon>Lophotrochozoa</taxon>
        <taxon>Mollusca</taxon>
        <taxon>Gastropoda</taxon>
        <taxon>Caenogastropoda</taxon>
        <taxon>Sorbeoconcha</taxon>
        <taxon>Cerithioidea</taxon>
        <taxon>Batillariidae</taxon>
        <taxon>Batillaria</taxon>
    </lineage>
</organism>
<dbReference type="Proteomes" id="UP001519460">
    <property type="component" value="Unassembled WGS sequence"/>
</dbReference>
<sequence>MRFLYRAAGWSQKVRLQAACGHGCFREESCRLICRRYFRMTPWAFRVWEVPSQREVQLLQQTFHNPKELINNLLGPLVDGGVASEPRIVFTPRQGLGGKLWKATLHLNWPSNVSISGVHPTMSGAEGNAFLLACSLYKDMGLLYKQNAGHMAAVDQDYVFNMLRRLHTLVSPLSHLLPQFHVCTTPAEPTRITELNARGENQNPPVHLWETHVHAEFPFAFDVCETGPSVHISQYAAALRACMKLKALGLLTRSNHQSPTQHTDLPKSVFVPSYFPSSPEDNFDPHYEIYSDASAKGFGAYLVTRDDDRVRWLANSWTEHFPHYDGRVSKRRRADTCIKPEEMLPDSNFFEMYAVVAACFTWKHKFVEQRVLVWSDNAFVVTVINGGVRSERSLLLVGKLFQILCHTCSRNRIELRAAHVQRTENTAADLLSRFQVAKFREVIPEAAPACKKTKKLLFWNPLQTLPHLKQTLFKDSGDTIQVQSTPAHKSPLSRLQALGKSVEDVHETSASVIQNTE</sequence>
<dbReference type="PANTHER" id="PTHR33050">
    <property type="entry name" value="REVERSE TRANSCRIPTASE DOMAIN-CONTAINING PROTEIN"/>
    <property type="match status" value="1"/>
</dbReference>
<proteinExistence type="predicted"/>
<dbReference type="Gene3D" id="3.30.420.10">
    <property type="entry name" value="Ribonuclease H-like superfamily/Ribonuclease H"/>
    <property type="match status" value="1"/>
</dbReference>
<keyword evidence="3" id="KW-1185">Reference proteome</keyword>
<dbReference type="InterPro" id="IPR002156">
    <property type="entry name" value="RNaseH_domain"/>
</dbReference>
<dbReference type="InterPro" id="IPR012337">
    <property type="entry name" value="RNaseH-like_sf"/>
</dbReference>
<dbReference type="CDD" id="cd09275">
    <property type="entry name" value="RNase_HI_RT_DIRS1"/>
    <property type="match status" value="1"/>
</dbReference>
<feature type="domain" description="RNase H type-1" evidence="1">
    <location>
        <begin position="283"/>
        <end position="437"/>
    </location>
</feature>
<dbReference type="AlphaFoldDB" id="A0ABD0LJA2"/>
<evidence type="ECO:0000259" key="1">
    <source>
        <dbReference type="PROSITE" id="PS50879"/>
    </source>
</evidence>
<reference evidence="2 3" key="1">
    <citation type="journal article" date="2023" name="Sci. Data">
        <title>Genome assembly of the Korean intertidal mud-creeper Batillaria attramentaria.</title>
        <authorList>
            <person name="Patra A.K."/>
            <person name="Ho P.T."/>
            <person name="Jun S."/>
            <person name="Lee S.J."/>
            <person name="Kim Y."/>
            <person name="Won Y.J."/>
        </authorList>
    </citation>
    <scope>NUCLEOTIDE SEQUENCE [LARGE SCALE GENOMIC DNA]</scope>
    <source>
        <strain evidence="2">Wonlab-2016</strain>
    </source>
</reference>
<dbReference type="PROSITE" id="PS50879">
    <property type="entry name" value="RNASE_H_1"/>
    <property type="match status" value="1"/>
</dbReference>
<evidence type="ECO:0000313" key="3">
    <source>
        <dbReference type="Proteomes" id="UP001519460"/>
    </source>
</evidence>
<dbReference type="EMBL" id="JACVVK020000043">
    <property type="protein sequence ID" value="KAK7499592.1"/>
    <property type="molecule type" value="Genomic_DNA"/>
</dbReference>
<dbReference type="InterPro" id="IPR036397">
    <property type="entry name" value="RNaseH_sf"/>
</dbReference>
<dbReference type="Gene3D" id="3.30.160.20">
    <property type="match status" value="2"/>
</dbReference>
<comment type="caution">
    <text evidence="2">The sequence shown here is derived from an EMBL/GenBank/DDBJ whole genome shotgun (WGS) entry which is preliminary data.</text>
</comment>